<name>A0A232LLN6_9EURO</name>
<sequence>MVLGAEGVQIGSRFVASNEASSHLNFKEAVISASEGDTVLSLKQLTPVRLIKNKFYNAVKAAEEAGSSATILQDLLGKGRAKKGMFDGDMEEGELEIGQASALIKSIQPAAAIVKEIWVEFEALAKQPFK</sequence>
<comment type="caution">
    <text evidence="1">The sequence shown here is derived from an EMBL/GenBank/DDBJ whole genome shotgun (WGS) entry which is preliminary data.</text>
</comment>
<accession>A0A232LLN6</accession>
<dbReference type="PANTHER" id="PTHR32332:SF20">
    <property type="entry name" value="2-NITROPROPANE DIOXYGENASE-LIKE PROTEIN"/>
    <property type="match status" value="1"/>
</dbReference>
<dbReference type="PANTHER" id="PTHR32332">
    <property type="entry name" value="2-NITROPROPANE DIOXYGENASE"/>
    <property type="match status" value="1"/>
</dbReference>
<gene>
    <name evidence="1" type="ORF">Egran_07160</name>
</gene>
<evidence type="ECO:0000313" key="1">
    <source>
        <dbReference type="EMBL" id="OXV05072.1"/>
    </source>
</evidence>
<dbReference type="InterPro" id="IPR013785">
    <property type="entry name" value="Aldolase_TIM"/>
</dbReference>
<proteinExistence type="predicted"/>
<protein>
    <submittedName>
        <fullName evidence="1">Uncharacterized protein</fullName>
    </submittedName>
</protein>
<dbReference type="EMBL" id="NPHW01008544">
    <property type="protein sequence ID" value="OXV05072.1"/>
    <property type="molecule type" value="Genomic_DNA"/>
</dbReference>
<dbReference type="AlphaFoldDB" id="A0A232LLN6"/>
<dbReference type="OrthoDB" id="10265891at2759"/>
<dbReference type="Pfam" id="PF03060">
    <property type="entry name" value="NMO"/>
    <property type="match status" value="1"/>
</dbReference>
<dbReference type="SUPFAM" id="SSF51412">
    <property type="entry name" value="Inosine monophosphate dehydrogenase (IMPDH)"/>
    <property type="match status" value="1"/>
</dbReference>
<reference evidence="1 2" key="1">
    <citation type="journal article" date="2015" name="Environ. Microbiol.">
        <title>Metagenome sequence of Elaphomyces granulatus from sporocarp tissue reveals Ascomycota ectomycorrhizal fingerprints of genome expansion and a Proteobacteria-rich microbiome.</title>
        <authorList>
            <person name="Quandt C.A."/>
            <person name="Kohler A."/>
            <person name="Hesse C.N."/>
            <person name="Sharpton T.J."/>
            <person name="Martin F."/>
            <person name="Spatafora J.W."/>
        </authorList>
    </citation>
    <scope>NUCLEOTIDE SEQUENCE [LARGE SCALE GENOMIC DNA]</scope>
    <source>
        <strain evidence="1 2">OSC145934</strain>
    </source>
</reference>
<evidence type="ECO:0000313" key="2">
    <source>
        <dbReference type="Proteomes" id="UP000243515"/>
    </source>
</evidence>
<dbReference type="Proteomes" id="UP000243515">
    <property type="component" value="Unassembled WGS sequence"/>
</dbReference>
<dbReference type="Gene3D" id="3.20.20.70">
    <property type="entry name" value="Aldolase class I"/>
    <property type="match status" value="1"/>
</dbReference>
<keyword evidence="2" id="KW-1185">Reference proteome</keyword>
<organism evidence="1 2">
    <name type="scientific">Elaphomyces granulatus</name>
    <dbReference type="NCBI Taxonomy" id="519963"/>
    <lineage>
        <taxon>Eukaryota</taxon>
        <taxon>Fungi</taxon>
        <taxon>Dikarya</taxon>
        <taxon>Ascomycota</taxon>
        <taxon>Pezizomycotina</taxon>
        <taxon>Eurotiomycetes</taxon>
        <taxon>Eurotiomycetidae</taxon>
        <taxon>Eurotiales</taxon>
        <taxon>Elaphomycetaceae</taxon>
        <taxon>Elaphomyces</taxon>
    </lineage>
</organism>